<dbReference type="RefSeq" id="WP_271220559.1">
    <property type="nucleotide sequence ID" value="NZ_BAAAVD010000004.1"/>
</dbReference>
<proteinExistence type="predicted"/>
<accession>A0A9W6I6S0</accession>
<name>A0A9W6I6S0_9ACTN</name>
<evidence type="ECO:0000313" key="2">
    <source>
        <dbReference type="EMBL" id="GLK12218.1"/>
    </source>
</evidence>
<evidence type="ECO:0000313" key="3">
    <source>
        <dbReference type="Proteomes" id="UP001143474"/>
    </source>
</evidence>
<keyword evidence="3" id="KW-1185">Reference proteome</keyword>
<organism evidence="2 3">
    <name type="scientific">Streptosporangium carneum</name>
    <dbReference type="NCBI Taxonomy" id="47481"/>
    <lineage>
        <taxon>Bacteria</taxon>
        <taxon>Bacillati</taxon>
        <taxon>Actinomycetota</taxon>
        <taxon>Actinomycetes</taxon>
        <taxon>Streptosporangiales</taxon>
        <taxon>Streptosporangiaceae</taxon>
        <taxon>Streptosporangium</taxon>
    </lineage>
</organism>
<keyword evidence="1" id="KW-0732">Signal</keyword>
<evidence type="ECO:0000256" key="1">
    <source>
        <dbReference type="SAM" id="SignalP"/>
    </source>
</evidence>
<feature type="chain" id="PRO_5040737509" description="Secreted protein" evidence="1">
    <location>
        <begin position="25"/>
        <end position="80"/>
    </location>
</feature>
<evidence type="ECO:0008006" key="4">
    <source>
        <dbReference type="Google" id="ProtNLM"/>
    </source>
</evidence>
<feature type="signal peptide" evidence="1">
    <location>
        <begin position="1"/>
        <end position="24"/>
    </location>
</feature>
<dbReference type="EMBL" id="BSEV01000015">
    <property type="protein sequence ID" value="GLK12218.1"/>
    <property type="molecule type" value="Genomic_DNA"/>
</dbReference>
<comment type="caution">
    <text evidence="2">The sequence shown here is derived from an EMBL/GenBank/DDBJ whole genome shotgun (WGS) entry which is preliminary data.</text>
</comment>
<reference evidence="2" key="1">
    <citation type="journal article" date="2014" name="Int. J. Syst. Evol. Microbiol.">
        <title>Complete genome sequence of Corynebacterium casei LMG S-19264T (=DSM 44701T), isolated from a smear-ripened cheese.</title>
        <authorList>
            <consortium name="US DOE Joint Genome Institute (JGI-PGF)"/>
            <person name="Walter F."/>
            <person name="Albersmeier A."/>
            <person name="Kalinowski J."/>
            <person name="Ruckert C."/>
        </authorList>
    </citation>
    <scope>NUCLEOTIDE SEQUENCE</scope>
    <source>
        <strain evidence="2">VKM Ac-2007</strain>
    </source>
</reference>
<protein>
    <recommendedName>
        <fullName evidence="4">Secreted protein</fullName>
    </recommendedName>
</protein>
<reference evidence="2" key="2">
    <citation type="submission" date="2023-01" db="EMBL/GenBank/DDBJ databases">
        <authorList>
            <person name="Sun Q."/>
            <person name="Evtushenko L."/>
        </authorList>
    </citation>
    <scope>NUCLEOTIDE SEQUENCE</scope>
    <source>
        <strain evidence="2">VKM Ac-2007</strain>
    </source>
</reference>
<dbReference type="Proteomes" id="UP001143474">
    <property type="component" value="Unassembled WGS sequence"/>
</dbReference>
<sequence length="80" mass="8351">MKIRRLSAAALLAAALGAGMLANAAPAAATPAATSFAYIVGYYPSYASCSYVGEQGRRNGTWPWYTCFQSGSVWALQVPG</sequence>
<gene>
    <name evidence="2" type="ORF">GCM10017600_56270</name>
</gene>
<dbReference type="AlphaFoldDB" id="A0A9W6I6S0"/>